<gene>
    <name evidence="4" type="ORF">GCM10010420_55080</name>
</gene>
<feature type="compositionally biased region" description="Low complexity" evidence="1">
    <location>
        <begin position="263"/>
        <end position="273"/>
    </location>
</feature>
<evidence type="ECO:0000256" key="2">
    <source>
        <dbReference type="SAM" id="Phobius"/>
    </source>
</evidence>
<name>A0ABN3IYR0_9ACTN</name>
<keyword evidence="2" id="KW-0472">Membrane</keyword>
<feature type="region of interest" description="Disordered" evidence="1">
    <location>
        <begin position="263"/>
        <end position="284"/>
    </location>
</feature>
<protein>
    <recommendedName>
        <fullName evidence="3">VanZ-like domain-containing protein</fullName>
    </recommendedName>
</protein>
<feature type="transmembrane region" description="Helical" evidence="2">
    <location>
        <begin position="78"/>
        <end position="100"/>
    </location>
</feature>
<keyword evidence="2" id="KW-1133">Transmembrane helix</keyword>
<feature type="transmembrane region" description="Helical" evidence="2">
    <location>
        <begin position="166"/>
        <end position="189"/>
    </location>
</feature>
<reference evidence="4 5" key="1">
    <citation type="journal article" date="2019" name="Int. J. Syst. Evol. Microbiol.">
        <title>The Global Catalogue of Microorganisms (GCM) 10K type strain sequencing project: providing services to taxonomists for standard genome sequencing and annotation.</title>
        <authorList>
            <consortium name="The Broad Institute Genomics Platform"/>
            <consortium name="The Broad Institute Genome Sequencing Center for Infectious Disease"/>
            <person name="Wu L."/>
            <person name="Ma J."/>
        </authorList>
    </citation>
    <scope>NUCLEOTIDE SEQUENCE [LARGE SCALE GENOMIC DNA]</scope>
    <source>
        <strain evidence="4 5">JCM 6921</strain>
    </source>
</reference>
<sequence>MLNAVFRDHAGYVAFSVAVVLAAGAASYLVSSKLGLRRLWLHAALGAAVAAELCLTMWSTGSGVVGRCVVNRNLIEPFLTAQGLWNAAMFVPIGLFGMLAVRRPTPVLTGVVLLTVTTEVTQGVLPLGRGCDTSDVEMNALGGVLGLAAGWLILRMRGRSVHTWQAGVPQSAAASAAVGLTAAVMWVVWITPTIVDGTTLQFADGKQEAAAEQAVEQAFGDRYGVKNIQLSPGTDASSEQLIITLDQGFAYLSWPDADQFSASLASSSQDESSGFPVPGTDAAPQDESDALAIAQRYAKNHYAWALKDSEADITPVGVDGDLGWLVSWRRVHDGILMPMRLDVQVGTSGRVTQLFVRHVDDPTSFPERNIDKEEAKAFLRDYVKKSSSELSSSSMHVHDLIAVKRENGWRIEWVAAIASIDTPFYIDATDGTVHESTGTQERAD</sequence>
<dbReference type="EMBL" id="BAAATJ010000041">
    <property type="protein sequence ID" value="GAA2417719.1"/>
    <property type="molecule type" value="Genomic_DNA"/>
</dbReference>
<dbReference type="InterPro" id="IPR006976">
    <property type="entry name" value="VanZ-like"/>
</dbReference>
<feature type="transmembrane region" description="Helical" evidence="2">
    <location>
        <begin position="137"/>
        <end position="154"/>
    </location>
</feature>
<feature type="transmembrane region" description="Helical" evidence="2">
    <location>
        <begin position="107"/>
        <end position="125"/>
    </location>
</feature>
<evidence type="ECO:0000313" key="5">
    <source>
        <dbReference type="Proteomes" id="UP001500058"/>
    </source>
</evidence>
<feature type="domain" description="VanZ-like" evidence="3">
    <location>
        <begin position="81"/>
        <end position="151"/>
    </location>
</feature>
<dbReference type="Proteomes" id="UP001500058">
    <property type="component" value="Unassembled WGS sequence"/>
</dbReference>
<feature type="transmembrane region" description="Helical" evidence="2">
    <location>
        <begin position="12"/>
        <end position="30"/>
    </location>
</feature>
<evidence type="ECO:0000256" key="1">
    <source>
        <dbReference type="SAM" id="MobiDB-lite"/>
    </source>
</evidence>
<accession>A0ABN3IYR0</accession>
<proteinExistence type="predicted"/>
<keyword evidence="5" id="KW-1185">Reference proteome</keyword>
<organism evidence="4 5">
    <name type="scientific">Streptomyces glaucosporus</name>
    <dbReference type="NCBI Taxonomy" id="284044"/>
    <lineage>
        <taxon>Bacteria</taxon>
        <taxon>Bacillati</taxon>
        <taxon>Actinomycetota</taxon>
        <taxon>Actinomycetes</taxon>
        <taxon>Kitasatosporales</taxon>
        <taxon>Streptomycetaceae</taxon>
        <taxon>Streptomyces</taxon>
    </lineage>
</organism>
<evidence type="ECO:0000313" key="4">
    <source>
        <dbReference type="EMBL" id="GAA2417719.1"/>
    </source>
</evidence>
<evidence type="ECO:0000259" key="3">
    <source>
        <dbReference type="Pfam" id="PF04892"/>
    </source>
</evidence>
<dbReference type="RefSeq" id="WP_344633860.1">
    <property type="nucleotide sequence ID" value="NZ_BAAATJ010000041.1"/>
</dbReference>
<keyword evidence="2" id="KW-0812">Transmembrane</keyword>
<dbReference type="Pfam" id="PF04892">
    <property type="entry name" value="VanZ"/>
    <property type="match status" value="1"/>
</dbReference>
<feature type="transmembrane region" description="Helical" evidence="2">
    <location>
        <begin position="39"/>
        <end position="58"/>
    </location>
</feature>
<comment type="caution">
    <text evidence="4">The sequence shown here is derived from an EMBL/GenBank/DDBJ whole genome shotgun (WGS) entry which is preliminary data.</text>
</comment>